<organism evidence="1 2">
    <name type="scientific">Hibiscus syriacus</name>
    <name type="common">Rose of Sharon</name>
    <dbReference type="NCBI Taxonomy" id="106335"/>
    <lineage>
        <taxon>Eukaryota</taxon>
        <taxon>Viridiplantae</taxon>
        <taxon>Streptophyta</taxon>
        <taxon>Embryophyta</taxon>
        <taxon>Tracheophyta</taxon>
        <taxon>Spermatophyta</taxon>
        <taxon>Magnoliopsida</taxon>
        <taxon>eudicotyledons</taxon>
        <taxon>Gunneridae</taxon>
        <taxon>Pentapetalae</taxon>
        <taxon>rosids</taxon>
        <taxon>malvids</taxon>
        <taxon>Malvales</taxon>
        <taxon>Malvaceae</taxon>
        <taxon>Malvoideae</taxon>
        <taxon>Hibiscus</taxon>
    </lineage>
</organism>
<name>A0A6A2WXG6_HIBSY</name>
<dbReference type="Proteomes" id="UP000436088">
    <property type="component" value="Unassembled WGS sequence"/>
</dbReference>
<accession>A0A6A2WXG6</accession>
<gene>
    <name evidence="1" type="ORF">F3Y22_tig00116959pilonHSYRG00076</name>
</gene>
<dbReference type="EMBL" id="VEPZ02001734">
    <property type="protein sequence ID" value="KAE8659955.1"/>
    <property type="molecule type" value="Genomic_DNA"/>
</dbReference>
<reference evidence="1" key="1">
    <citation type="submission" date="2019-09" db="EMBL/GenBank/DDBJ databases">
        <title>Draft genome information of white flower Hibiscus syriacus.</title>
        <authorList>
            <person name="Kim Y.-M."/>
        </authorList>
    </citation>
    <scope>NUCLEOTIDE SEQUENCE [LARGE SCALE GENOMIC DNA]</scope>
    <source>
        <strain evidence="1">YM2019G1</strain>
    </source>
</reference>
<proteinExistence type="predicted"/>
<sequence length="124" mass="13513">MSPLPCRIDGWPFISHQSGSRHKGDPCSLLGNTTTEQLGVVEGDAENHPRVSAERDLDGWIIPDLTVVEAGGLPSPFISPSRDTTLCNIGVFKCPPENIFIFGRPPTTTVLRMGTPRYNSLIQL</sequence>
<comment type="caution">
    <text evidence="1">The sequence shown here is derived from an EMBL/GenBank/DDBJ whole genome shotgun (WGS) entry which is preliminary data.</text>
</comment>
<evidence type="ECO:0000313" key="1">
    <source>
        <dbReference type="EMBL" id="KAE8659955.1"/>
    </source>
</evidence>
<dbReference type="AlphaFoldDB" id="A0A6A2WXG6"/>
<keyword evidence="2" id="KW-1185">Reference proteome</keyword>
<evidence type="ECO:0000313" key="2">
    <source>
        <dbReference type="Proteomes" id="UP000436088"/>
    </source>
</evidence>
<protein>
    <submittedName>
        <fullName evidence="1">Uncharacterized protein</fullName>
    </submittedName>
</protein>